<dbReference type="RefSeq" id="WP_145327505.1">
    <property type="nucleotide sequence ID" value="NZ_VLKR01000005.1"/>
</dbReference>
<proteinExistence type="predicted"/>
<name>A0A562MSV7_9SPHI</name>
<accession>A0A562MSV7</accession>
<dbReference type="OrthoDB" id="127762at2"/>
<dbReference type="Proteomes" id="UP000315908">
    <property type="component" value="Unassembled WGS sequence"/>
</dbReference>
<protein>
    <submittedName>
        <fullName evidence="1">Uncharacterized protein</fullName>
    </submittedName>
</protein>
<reference evidence="1 2" key="1">
    <citation type="journal article" date="2015" name="Stand. Genomic Sci.">
        <title>Genomic Encyclopedia of Bacterial and Archaeal Type Strains, Phase III: the genomes of soil and plant-associated and newly described type strains.</title>
        <authorList>
            <person name="Whitman W.B."/>
            <person name="Woyke T."/>
            <person name="Klenk H.P."/>
            <person name="Zhou Y."/>
            <person name="Lilburn T.G."/>
            <person name="Beck B.J."/>
            <person name="De Vos P."/>
            <person name="Vandamme P."/>
            <person name="Eisen J.A."/>
            <person name="Garrity G."/>
            <person name="Hugenholtz P."/>
            <person name="Kyrpides N.C."/>
        </authorList>
    </citation>
    <scope>NUCLEOTIDE SEQUENCE [LARGE SCALE GENOMIC DNA]</scope>
    <source>
        <strain evidence="1 2">CGMCC 1.6855</strain>
    </source>
</reference>
<dbReference type="EMBL" id="VLKR01000005">
    <property type="protein sequence ID" value="TWI22671.1"/>
    <property type="molecule type" value="Genomic_DNA"/>
</dbReference>
<evidence type="ECO:0000313" key="2">
    <source>
        <dbReference type="Proteomes" id="UP000315908"/>
    </source>
</evidence>
<sequence length="74" mass="8704">MTVKDKVDARYSYIWMNEEGNPIYEWDEFNGEYVRPTGMNNVLKMKLTTSSGKIYVQKIDKETTGKSEKRIVTF</sequence>
<evidence type="ECO:0000313" key="1">
    <source>
        <dbReference type="EMBL" id="TWI22671.1"/>
    </source>
</evidence>
<comment type="caution">
    <text evidence="1">The sequence shown here is derived from an EMBL/GenBank/DDBJ whole genome shotgun (WGS) entry which is preliminary data.</text>
</comment>
<gene>
    <name evidence="1" type="ORF">IQ31_01353</name>
</gene>
<dbReference type="AlphaFoldDB" id="A0A562MSV7"/>
<organism evidence="1 2">
    <name type="scientific">Sphingobacterium siyangense</name>
    <dbReference type="NCBI Taxonomy" id="459529"/>
    <lineage>
        <taxon>Bacteria</taxon>
        <taxon>Pseudomonadati</taxon>
        <taxon>Bacteroidota</taxon>
        <taxon>Sphingobacteriia</taxon>
        <taxon>Sphingobacteriales</taxon>
        <taxon>Sphingobacteriaceae</taxon>
        <taxon>Sphingobacterium</taxon>
    </lineage>
</organism>